<keyword evidence="5 16" id="KW-0479">Metal-binding</keyword>
<dbReference type="GO" id="GO:0005524">
    <property type="term" value="F:ATP binding"/>
    <property type="evidence" value="ECO:0007669"/>
    <property type="project" value="UniProtKB-UniRule"/>
</dbReference>
<dbReference type="NCBIfam" id="TIGR01494">
    <property type="entry name" value="ATPase_P-type"/>
    <property type="match status" value="2"/>
</dbReference>
<dbReference type="Gene3D" id="3.40.1110.10">
    <property type="entry name" value="Calcium-transporting ATPase, cytoplasmic domain N"/>
    <property type="match status" value="1"/>
</dbReference>
<dbReference type="Pfam" id="PF00702">
    <property type="entry name" value="Hydrolase"/>
    <property type="match status" value="1"/>
</dbReference>
<dbReference type="Gene3D" id="3.30.70.100">
    <property type="match status" value="4"/>
</dbReference>
<dbReference type="Gene3D" id="3.40.50.1000">
    <property type="entry name" value="HAD superfamily/HAD-like"/>
    <property type="match status" value="1"/>
</dbReference>
<evidence type="ECO:0000256" key="10">
    <source>
        <dbReference type="ARBA" id="ARBA00022967"/>
    </source>
</evidence>
<dbReference type="SFLD" id="SFLDG00002">
    <property type="entry name" value="C1.7:_P-type_atpase_like"/>
    <property type="match status" value="1"/>
</dbReference>
<keyword evidence="4 16" id="KW-0812">Transmembrane</keyword>
<proteinExistence type="inferred from homology"/>
<dbReference type="Pfam" id="PF00122">
    <property type="entry name" value="E1-E2_ATPase"/>
    <property type="match status" value="1"/>
</dbReference>
<dbReference type="InterPro" id="IPR023299">
    <property type="entry name" value="ATPase_P-typ_cyto_dom_N"/>
</dbReference>
<keyword evidence="11 16" id="KW-1133">Transmembrane helix</keyword>
<evidence type="ECO:0000256" key="15">
    <source>
        <dbReference type="ARBA" id="ARBA00080126"/>
    </source>
</evidence>
<dbReference type="FunFam" id="3.30.70.100:FF:000043">
    <property type="entry name" value="Copper-transporting ATPase 2"/>
    <property type="match status" value="2"/>
</dbReference>
<evidence type="ECO:0000256" key="9">
    <source>
        <dbReference type="ARBA" id="ARBA00022840"/>
    </source>
</evidence>
<dbReference type="InterPro" id="IPR018303">
    <property type="entry name" value="ATPase_P-typ_P_site"/>
</dbReference>
<feature type="transmembrane region" description="Helical" evidence="16">
    <location>
        <begin position="457"/>
        <end position="477"/>
    </location>
</feature>
<feature type="transmembrane region" description="Helical" evidence="16">
    <location>
        <begin position="648"/>
        <end position="675"/>
    </location>
</feature>
<evidence type="ECO:0000313" key="20">
    <source>
        <dbReference type="Proteomes" id="UP000247702"/>
    </source>
</evidence>
<dbReference type="PRINTS" id="PR00119">
    <property type="entry name" value="CATATPASE"/>
</dbReference>
<feature type="transmembrane region" description="Helical" evidence="16">
    <location>
        <begin position="1064"/>
        <end position="1086"/>
    </location>
</feature>
<keyword evidence="14 16" id="KW-0472">Membrane</keyword>
<keyword evidence="9 16" id="KW-0067">ATP-binding</keyword>
<evidence type="ECO:0000313" key="19">
    <source>
        <dbReference type="EMBL" id="GBB98550.1"/>
    </source>
</evidence>
<feature type="domain" description="HMA" evidence="18">
    <location>
        <begin position="291"/>
        <end position="357"/>
    </location>
</feature>
<dbReference type="FunFam" id="3.40.50.1000:FF:000144">
    <property type="entry name" value="copper-transporting ATPase 1 isoform X2"/>
    <property type="match status" value="1"/>
</dbReference>
<dbReference type="SUPFAM" id="SSF55008">
    <property type="entry name" value="HMA, heavy metal-associated domain"/>
    <property type="match status" value="4"/>
</dbReference>
<dbReference type="STRING" id="94130.A0A2Z6R917"/>
<dbReference type="CDD" id="cd00371">
    <property type="entry name" value="HMA"/>
    <property type="match status" value="4"/>
</dbReference>
<keyword evidence="13" id="KW-0406">Ion transport</keyword>
<comment type="caution">
    <text evidence="19">The sequence shown here is derived from an EMBL/GenBank/DDBJ whole genome shotgun (WGS) entry which is preliminary data.</text>
</comment>
<dbReference type="Gene3D" id="2.70.150.10">
    <property type="entry name" value="Calcium-transporting ATPase, cytoplasmic transduction domain A"/>
    <property type="match status" value="1"/>
</dbReference>
<keyword evidence="6" id="KW-0677">Repeat</keyword>
<dbReference type="PRINTS" id="PR00942">
    <property type="entry name" value="CUATPASEI"/>
</dbReference>
<evidence type="ECO:0000259" key="18">
    <source>
        <dbReference type="PROSITE" id="PS50846"/>
    </source>
</evidence>
<dbReference type="InterPro" id="IPR036412">
    <property type="entry name" value="HAD-like_sf"/>
</dbReference>
<dbReference type="FunFam" id="3.30.70.100:FF:000001">
    <property type="entry name" value="ATPase copper transporting beta"/>
    <property type="match status" value="1"/>
</dbReference>
<keyword evidence="10" id="KW-1278">Translocase</keyword>
<dbReference type="SUPFAM" id="SSF56784">
    <property type="entry name" value="HAD-like"/>
    <property type="match status" value="1"/>
</dbReference>
<dbReference type="InterPro" id="IPR001757">
    <property type="entry name" value="P_typ_ATPase"/>
</dbReference>
<evidence type="ECO:0000256" key="11">
    <source>
        <dbReference type="ARBA" id="ARBA00022989"/>
    </source>
</evidence>
<evidence type="ECO:0000256" key="3">
    <source>
        <dbReference type="ARBA" id="ARBA00022448"/>
    </source>
</evidence>
<evidence type="ECO:0000256" key="12">
    <source>
        <dbReference type="ARBA" id="ARBA00023008"/>
    </source>
</evidence>
<evidence type="ECO:0000256" key="4">
    <source>
        <dbReference type="ARBA" id="ARBA00022692"/>
    </source>
</evidence>
<dbReference type="PROSITE" id="PS01229">
    <property type="entry name" value="COF_2"/>
    <property type="match status" value="1"/>
</dbReference>
<dbReference type="GO" id="GO:0016020">
    <property type="term" value="C:membrane"/>
    <property type="evidence" value="ECO:0007669"/>
    <property type="project" value="UniProtKB-SubCell"/>
</dbReference>
<keyword evidence="7 16" id="KW-0547">Nucleotide-binding</keyword>
<dbReference type="InterPro" id="IPR006121">
    <property type="entry name" value="HMA_dom"/>
</dbReference>
<evidence type="ECO:0000256" key="2">
    <source>
        <dbReference type="ARBA" id="ARBA00012517"/>
    </source>
</evidence>
<feature type="transmembrane region" description="Helical" evidence="16">
    <location>
        <begin position="489"/>
        <end position="507"/>
    </location>
</feature>
<evidence type="ECO:0000256" key="16">
    <source>
        <dbReference type="RuleBase" id="RU362081"/>
    </source>
</evidence>
<feature type="transmembrane region" description="Helical" evidence="16">
    <location>
        <begin position="1035"/>
        <end position="1058"/>
    </location>
</feature>
<comment type="similarity">
    <text evidence="16">Belongs to the cation transport ATPase (P-type) (TC 3.A.3) family. Type IB subfamily.</text>
</comment>
<dbReference type="EMBL" id="BEXD01002513">
    <property type="protein sequence ID" value="GBB98550.1"/>
    <property type="molecule type" value="Genomic_DNA"/>
</dbReference>
<dbReference type="GO" id="GO:0005507">
    <property type="term" value="F:copper ion binding"/>
    <property type="evidence" value="ECO:0007669"/>
    <property type="project" value="InterPro"/>
</dbReference>
<feature type="region of interest" description="Disordered" evidence="17">
    <location>
        <begin position="147"/>
        <end position="205"/>
    </location>
</feature>
<dbReference type="InterPro" id="IPR059000">
    <property type="entry name" value="ATPase_P-type_domA"/>
</dbReference>
<feature type="transmembrane region" description="Helical" evidence="16">
    <location>
        <begin position="419"/>
        <end position="436"/>
    </location>
</feature>
<feature type="compositionally biased region" description="Low complexity" evidence="17">
    <location>
        <begin position="148"/>
        <end position="180"/>
    </location>
</feature>
<keyword evidence="8" id="KW-0187">Copper transport</keyword>
<dbReference type="Pfam" id="PF00403">
    <property type="entry name" value="HMA"/>
    <property type="match status" value="3"/>
</dbReference>
<evidence type="ECO:0000256" key="7">
    <source>
        <dbReference type="ARBA" id="ARBA00022741"/>
    </source>
</evidence>
<dbReference type="CDD" id="cd02094">
    <property type="entry name" value="P-type_ATPase_Cu-like"/>
    <property type="match status" value="1"/>
</dbReference>
<protein>
    <recommendedName>
        <fullName evidence="2">P-type Cu(+) transporter</fullName>
        <ecNumber evidence="2">7.2.2.8</ecNumber>
    </recommendedName>
    <alternativeName>
        <fullName evidence="15">Cu(2+)-ATPase</fullName>
    </alternativeName>
</protein>
<dbReference type="SFLD" id="SFLDS00003">
    <property type="entry name" value="Haloacid_Dehalogenase"/>
    <property type="match status" value="1"/>
</dbReference>
<dbReference type="SUPFAM" id="SSF81665">
    <property type="entry name" value="Calcium ATPase, transmembrane domain M"/>
    <property type="match status" value="1"/>
</dbReference>
<keyword evidence="20" id="KW-1185">Reference proteome</keyword>
<feature type="compositionally biased region" description="Polar residues" evidence="17">
    <location>
        <begin position="181"/>
        <end position="205"/>
    </location>
</feature>
<dbReference type="InterPro" id="IPR027256">
    <property type="entry name" value="P-typ_ATPase_IB"/>
</dbReference>
<dbReference type="InterPro" id="IPR023214">
    <property type="entry name" value="HAD_sf"/>
</dbReference>
<dbReference type="EC" id="7.2.2.8" evidence="2"/>
<dbReference type="GO" id="GO:0016887">
    <property type="term" value="F:ATP hydrolysis activity"/>
    <property type="evidence" value="ECO:0007669"/>
    <property type="project" value="InterPro"/>
</dbReference>
<dbReference type="InterPro" id="IPR017969">
    <property type="entry name" value="Heavy-metal-associated_CS"/>
</dbReference>
<feature type="domain" description="HMA" evidence="18">
    <location>
        <begin position="217"/>
        <end position="283"/>
    </location>
</feature>
<dbReference type="FunFam" id="2.70.150.10:FF:000002">
    <property type="entry name" value="Copper-transporting ATPase 1, putative"/>
    <property type="match status" value="1"/>
</dbReference>
<dbReference type="AlphaFoldDB" id="A0A2Z6R917"/>
<gene>
    <name evidence="19" type="ORF">RclHR1_03260008</name>
</gene>
<dbReference type="PROSITE" id="PS01047">
    <property type="entry name" value="HMA_1"/>
    <property type="match status" value="3"/>
</dbReference>
<comment type="subcellular location">
    <subcellularLocation>
        <location evidence="1">Endomembrane system</location>
        <topology evidence="1">Multi-pass membrane protein</topology>
    </subcellularLocation>
    <subcellularLocation>
        <location evidence="16">Membrane</location>
    </subcellularLocation>
</comment>
<dbReference type="SUPFAM" id="SSF81653">
    <property type="entry name" value="Calcium ATPase, transduction domain A"/>
    <property type="match status" value="1"/>
</dbReference>
<evidence type="ECO:0000256" key="5">
    <source>
        <dbReference type="ARBA" id="ARBA00022723"/>
    </source>
</evidence>
<feature type="transmembrane region" description="Helical" evidence="16">
    <location>
        <begin position="687"/>
        <end position="709"/>
    </location>
</feature>
<evidence type="ECO:0000256" key="17">
    <source>
        <dbReference type="SAM" id="MobiDB-lite"/>
    </source>
</evidence>
<dbReference type="InterPro" id="IPR008250">
    <property type="entry name" value="ATPase_P-typ_transduc_dom_A_sf"/>
</dbReference>
<accession>A0A2Z6R917</accession>
<dbReference type="InterPro" id="IPR044492">
    <property type="entry name" value="P_typ_ATPase_HD_dom"/>
</dbReference>
<evidence type="ECO:0000256" key="13">
    <source>
        <dbReference type="ARBA" id="ARBA00023065"/>
    </source>
</evidence>
<dbReference type="PANTHER" id="PTHR46594">
    <property type="entry name" value="P-TYPE CATION-TRANSPORTING ATPASE"/>
    <property type="match status" value="1"/>
</dbReference>
<dbReference type="PROSITE" id="PS00154">
    <property type="entry name" value="ATPASE_E1_E2"/>
    <property type="match status" value="1"/>
</dbReference>
<keyword evidence="12" id="KW-0186">Copper</keyword>
<reference evidence="19 20" key="1">
    <citation type="submission" date="2017-11" db="EMBL/GenBank/DDBJ databases">
        <title>The genome of Rhizophagus clarus HR1 reveals common genetic basis of auxotrophy among arbuscular mycorrhizal fungi.</title>
        <authorList>
            <person name="Kobayashi Y."/>
        </authorList>
    </citation>
    <scope>NUCLEOTIDE SEQUENCE [LARGE SCALE GENOMIC DNA]</scope>
    <source>
        <strain evidence="19 20">HR1</strain>
    </source>
</reference>
<dbReference type="PROSITE" id="PS50846">
    <property type="entry name" value="HMA_2"/>
    <property type="match status" value="4"/>
</dbReference>
<evidence type="ECO:0000256" key="1">
    <source>
        <dbReference type="ARBA" id="ARBA00004127"/>
    </source>
</evidence>
<dbReference type="NCBIfam" id="TIGR00003">
    <property type="entry name" value="copper ion binding protein"/>
    <property type="match status" value="3"/>
</dbReference>
<dbReference type="PANTHER" id="PTHR46594:SF4">
    <property type="entry name" value="P-TYPE CATION-TRANSPORTING ATPASE"/>
    <property type="match status" value="1"/>
</dbReference>
<evidence type="ECO:0000256" key="8">
    <source>
        <dbReference type="ARBA" id="ARBA00022796"/>
    </source>
</evidence>
<evidence type="ECO:0000256" key="14">
    <source>
        <dbReference type="ARBA" id="ARBA00023136"/>
    </source>
</evidence>
<evidence type="ECO:0000256" key="6">
    <source>
        <dbReference type="ARBA" id="ARBA00022737"/>
    </source>
</evidence>
<name>A0A2Z6R917_9GLOM</name>
<dbReference type="SFLD" id="SFLDF00027">
    <property type="entry name" value="p-type_atpase"/>
    <property type="match status" value="1"/>
</dbReference>
<dbReference type="InterPro" id="IPR023298">
    <property type="entry name" value="ATPase_P-typ_TM_dom_sf"/>
</dbReference>
<keyword evidence="3" id="KW-0813">Transport</keyword>
<sequence>MRNLILPDVIVIPVKGMTCDSCVNSITNTLNKLSGVSKVNVSLENEEATITYDSHKLTKSVIIETIENCGYDVDPSLKNNIIITLPVKGMTCNSCVNSINSVLKSTDGVISVDVSLKDEQVKVEYDKMKITEDKIIEAIENCGYDVPKSSSSTSNTKSTSSLLPPKPTTSTSSSSSSSSSIKNLDQSNLSSPRNPTNYDASTLSSISTHNFDPNKLRVCKLSVHGMTCASCVHSIESVLKSENGIISVQISLIVERATVEYDPDLINEQKITNMINDLGFEAAPIPEQREDTAELRIYGMNIPSDAISIEQNLVQVPGIISASINFETTIAKIQFDKENIGLRDIVYKIEEMDYNVLINDNSHDVQLESLTRTKEIKEWRVAFYWSLVFAIPVFLIYMVLPEFSWGRKFVDIELIPGLYSGDLISLILTIPVQFGVGKRFYVVSYKALKHKTATMDVLIVIGTSAAFFFSCFMMIYTIFIDQNYPRQPVFFDTSTMLISFIALGRYLENLAKGQTSTALSKLMSLTPTITTILLRNKDTGEIIGEKKIPTELIQLGDLVKIVPGDKIPADGIVVKGESNVDESMVTGEVIPVKKFPGENVIGGTVNGSGSFEMEITRAGKDTALAQIVKLVEEAQTSKAPIQEFADTVAGYFVPVVVILGILTFVVWMILSSILINLPDIFNDESSKFMVCLKLSISVVVVACPCALGLSTPTAVMVGTGVGAQNGILIKGGNSLESGYKVTKVVFDKTGTLTKGKLDVTHYELMNDNLEFTPEIFFALVGAAESSSEHPYGKAIVNHTKELLEVENIDAELSNFEAVAGLGVKCNVILNQSYSSVPSMTKNTSTIGKSYKVVVGSVRFLTQNYQIDVPLDSIKMKEGHERLGRTVVVVAINNKFIGLICLSDTIKPEAKLAVGALHNMGIKVAMVTGDQQLTAEAIASQCGINEIHAGVSPKGKTLIVKSLQSEGVRGNVVAMVGDGINDSPALAAADVGIALCSGTDIAMEAADIVLMRNDLIDVVAAFDLSRTIFRRIKLNFVWACLYNILGIPFAMGLFLPLGLSLHPMMAGAAMAFSSVSVVCSSLTLRFWTKPEWIINSKGAVVKIKARNRLASSLKRFWSRITGKISYTRLHNED</sequence>
<dbReference type="InterPro" id="IPR006122">
    <property type="entry name" value="HMA_Cu_ion-bd"/>
</dbReference>
<dbReference type="GO" id="GO:0012505">
    <property type="term" value="C:endomembrane system"/>
    <property type="evidence" value="ECO:0007669"/>
    <property type="project" value="UniProtKB-SubCell"/>
</dbReference>
<feature type="domain" description="HMA" evidence="18">
    <location>
        <begin position="8"/>
        <end position="74"/>
    </location>
</feature>
<dbReference type="GO" id="GO:0140581">
    <property type="term" value="F:P-type monovalent copper transporter activity"/>
    <property type="evidence" value="ECO:0007669"/>
    <property type="project" value="UniProtKB-EC"/>
</dbReference>
<feature type="transmembrane region" description="Helical" evidence="16">
    <location>
        <begin position="381"/>
        <end position="399"/>
    </location>
</feature>
<dbReference type="Proteomes" id="UP000247702">
    <property type="component" value="Unassembled WGS sequence"/>
</dbReference>
<dbReference type="InterPro" id="IPR036163">
    <property type="entry name" value="HMA_dom_sf"/>
</dbReference>
<dbReference type="NCBIfam" id="TIGR01525">
    <property type="entry name" value="ATPase-IB_hvy"/>
    <property type="match status" value="1"/>
</dbReference>
<feature type="domain" description="HMA" evidence="18">
    <location>
        <begin position="81"/>
        <end position="147"/>
    </location>
</feature>
<organism evidence="19 20">
    <name type="scientific">Rhizophagus clarus</name>
    <dbReference type="NCBI Taxonomy" id="94130"/>
    <lineage>
        <taxon>Eukaryota</taxon>
        <taxon>Fungi</taxon>
        <taxon>Fungi incertae sedis</taxon>
        <taxon>Mucoromycota</taxon>
        <taxon>Glomeromycotina</taxon>
        <taxon>Glomeromycetes</taxon>
        <taxon>Glomerales</taxon>
        <taxon>Glomeraceae</taxon>
        <taxon>Rhizophagus</taxon>
    </lineage>
</organism>